<reference evidence="3" key="1">
    <citation type="journal article" date="2023" name="G3 (Bethesda)">
        <title>Whole genome assembly and annotation of the endangered Caribbean coral Acropora cervicornis.</title>
        <authorList>
            <person name="Selwyn J.D."/>
            <person name="Vollmer S.V."/>
        </authorList>
    </citation>
    <scope>NUCLEOTIDE SEQUENCE</scope>
    <source>
        <strain evidence="3">K2</strain>
    </source>
</reference>
<dbReference type="Proteomes" id="UP001249851">
    <property type="component" value="Unassembled WGS sequence"/>
</dbReference>
<feature type="region of interest" description="Disordered" evidence="1">
    <location>
        <begin position="101"/>
        <end position="131"/>
    </location>
</feature>
<evidence type="ECO:0000313" key="4">
    <source>
        <dbReference type="Proteomes" id="UP001249851"/>
    </source>
</evidence>
<dbReference type="InterPro" id="IPR001304">
    <property type="entry name" value="C-type_lectin-like"/>
</dbReference>
<comment type="caution">
    <text evidence="3">The sequence shown here is derived from an EMBL/GenBank/DDBJ whole genome shotgun (WGS) entry which is preliminary data.</text>
</comment>
<dbReference type="InterPro" id="IPR016187">
    <property type="entry name" value="CTDL_fold"/>
</dbReference>
<sequence length="131" mass="14875">MTDEGSSKLSDARKKCKQMSAKLPIIKSKAENTFIVDLMSKQSVPWVWLGMMRKQGKMVWFDNTPAEPSNRALYSAWGKKEPSNKKNEDCAYLDFHKKTWDDNKCDHTPSSGPSVLCQKKRKKDGSSKTEG</sequence>
<dbReference type="AlphaFoldDB" id="A0AAD9PQ47"/>
<dbReference type="InterPro" id="IPR050111">
    <property type="entry name" value="C-type_lectin/snaclec_domain"/>
</dbReference>
<proteinExistence type="predicted"/>
<name>A0AAD9PQ47_ACRCE</name>
<dbReference type="SUPFAM" id="SSF56436">
    <property type="entry name" value="C-type lectin-like"/>
    <property type="match status" value="1"/>
</dbReference>
<accession>A0AAD9PQ47</accession>
<dbReference type="Pfam" id="PF00059">
    <property type="entry name" value="Lectin_C"/>
    <property type="match status" value="1"/>
</dbReference>
<dbReference type="PANTHER" id="PTHR22803">
    <property type="entry name" value="MANNOSE, PHOSPHOLIPASE, LECTIN RECEPTOR RELATED"/>
    <property type="match status" value="1"/>
</dbReference>
<evidence type="ECO:0000256" key="1">
    <source>
        <dbReference type="SAM" id="MobiDB-lite"/>
    </source>
</evidence>
<organism evidence="3 4">
    <name type="scientific">Acropora cervicornis</name>
    <name type="common">Staghorn coral</name>
    <dbReference type="NCBI Taxonomy" id="6130"/>
    <lineage>
        <taxon>Eukaryota</taxon>
        <taxon>Metazoa</taxon>
        <taxon>Cnidaria</taxon>
        <taxon>Anthozoa</taxon>
        <taxon>Hexacorallia</taxon>
        <taxon>Scleractinia</taxon>
        <taxon>Astrocoeniina</taxon>
        <taxon>Acroporidae</taxon>
        <taxon>Acropora</taxon>
    </lineage>
</organism>
<protein>
    <submittedName>
        <fullName evidence="3">CD209 antigen</fullName>
    </submittedName>
</protein>
<dbReference type="PROSITE" id="PS50041">
    <property type="entry name" value="C_TYPE_LECTIN_2"/>
    <property type="match status" value="1"/>
</dbReference>
<dbReference type="EMBL" id="JARQWQ010000237">
    <property type="protein sequence ID" value="KAK2546953.1"/>
    <property type="molecule type" value="Genomic_DNA"/>
</dbReference>
<keyword evidence="4" id="KW-1185">Reference proteome</keyword>
<dbReference type="SMART" id="SM00034">
    <property type="entry name" value="CLECT"/>
    <property type="match status" value="1"/>
</dbReference>
<evidence type="ECO:0000259" key="2">
    <source>
        <dbReference type="PROSITE" id="PS50041"/>
    </source>
</evidence>
<gene>
    <name evidence="3" type="ORF">P5673_033299</name>
</gene>
<dbReference type="InterPro" id="IPR016186">
    <property type="entry name" value="C-type_lectin-like/link_sf"/>
</dbReference>
<dbReference type="CDD" id="cd00037">
    <property type="entry name" value="CLECT"/>
    <property type="match status" value="1"/>
</dbReference>
<evidence type="ECO:0000313" key="3">
    <source>
        <dbReference type="EMBL" id="KAK2546953.1"/>
    </source>
</evidence>
<dbReference type="Gene3D" id="3.10.100.10">
    <property type="entry name" value="Mannose-Binding Protein A, subunit A"/>
    <property type="match status" value="1"/>
</dbReference>
<feature type="domain" description="C-type lectin" evidence="2">
    <location>
        <begin position="1"/>
        <end position="106"/>
    </location>
</feature>
<reference evidence="3" key="2">
    <citation type="journal article" date="2023" name="Science">
        <title>Genomic signatures of disease resistance in endangered staghorn corals.</title>
        <authorList>
            <person name="Vollmer S.V."/>
            <person name="Selwyn J.D."/>
            <person name="Despard B.A."/>
            <person name="Roesel C.L."/>
        </authorList>
    </citation>
    <scope>NUCLEOTIDE SEQUENCE</scope>
    <source>
        <strain evidence="3">K2</strain>
    </source>
</reference>